<dbReference type="NCBIfam" id="NF002482">
    <property type="entry name" value="PRK01747.1-3"/>
    <property type="match status" value="1"/>
</dbReference>
<dbReference type="InterPro" id="IPR029063">
    <property type="entry name" value="SAM-dependent_MTases_sf"/>
</dbReference>
<proteinExistence type="inferred from homology"/>
<dbReference type="Gene3D" id="3.40.50.150">
    <property type="entry name" value="Vaccinia Virus protein VP39"/>
    <property type="match status" value="1"/>
</dbReference>
<comment type="similarity">
    <text evidence="10">In the C-terminal section; belongs to the DAO family.</text>
</comment>
<dbReference type="NCBIfam" id="NF002481">
    <property type="entry name" value="PRK01747.1-2"/>
    <property type="match status" value="1"/>
</dbReference>
<dbReference type="PANTHER" id="PTHR13847:SF283">
    <property type="entry name" value="TRNA 5-METHYLAMINOMETHYL-2-THIOURIDINE BIOSYNTHESIS BIFUNCTIONAL PROTEIN MNMC"/>
    <property type="match status" value="1"/>
</dbReference>
<gene>
    <name evidence="10 13" type="primary">mnmC</name>
    <name evidence="13" type="ORF">K6K13_14190</name>
</gene>
<evidence type="ECO:0000256" key="2">
    <source>
        <dbReference type="ARBA" id="ARBA00022603"/>
    </source>
</evidence>
<keyword evidence="7 10" id="KW-0274">FAD</keyword>
<feature type="region of interest" description="FAD-dependent cmnm(5)s(2)U34 oxidoreductase" evidence="10">
    <location>
        <begin position="271"/>
        <end position="672"/>
    </location>
</feature>
<comment type="function">
    <text evidence="10">Catalyzes the last two steps in the biosynthesis of 5-methylaminomethyl-2-thiouridine (mnm(5)s(2)U) at the wobble position (U34) in tRNA. Catalyzes the FAD-dependent demodification of cmnm(5)s(2)U34 to nm(5)s(2)U34, followed by the transfer of a methyl group from S-adenosyl-L-methionine to nm(5)s(2)U34, to form mnm(5)s(2)U34.</text>
</comment>
<evidence type="ECO:0000256" key="6">
    <source>
        <dbReference type="ARBA" id="ARBA00022694"/>
    </source>
</evidence>
<sequence>MKDHAIKHGTLSWNEQGTPVSQQFDDVYFSNQDGLEETRYVFLQGNHFPTRFVEHSRPLCIIAETGFGTGLNFLTLWEAFAHFRAQHPQAALRRLHFISFEKFPLRVADLEQAHAHWPTLAPYAEALRQAWPSALPGCHRLILADGAITLDLWFGDINDLLQTLDDSLTHQVDAWFLDGFAPSKNPDMWTENLFHAMARLCRAQGTFATFTAAGFVRRGLQQAHFDVEKIKGYGQKREMLRGVLPNVIPAPAVTPWYSRPAASTTEDIAIIGGGIASVLTALALLRRGAQVTLYCEDEAPALGASGNRQGALYPLLNDKHDALSRFFATAFGFSRRQYDSLLQAGIAFEHDWCGVNQIAYDEKSARKITQILHGHWPTELVTPLSADEMDTTSGVAIGFSGVSYAEGGWLCPAELTTHALKYAQSLGLVVHFATRVCALENVTAGWQLGLVNGQQKTHPVVILANGHQLNDWAQTQHLPCYAVRGQVSHIPTTPVLQGLQRVLCYDGYLTPVSPRHQQHCIGASYQRGVMTTTFSADEQQQNHQRLAACLPDATWVNDIDVSGNAARQGVRCATRDHLPLLGAAPDHAQTLHHYASLDVQQHTPERVAVAPVHTNLFVIGALGSRGLCSAPLAAEILAGQLYGEPLPLDAPTLAALNPNRFWVRKLLKGRAV</sequence>
<keyword evidence="2 10" id="KW-0489">Methyltransferase</keyword>
<dbReference type="NCBIfam" id="TIGR03197">
    <property type="entry name" value="MnmC_Cterm"/>
    <property type="match status" value="1"/>
</dbReference>
<comment type="catalytic activity">
    <reaction evidence="10">
        <text>5-aminomethyl-2-thiouridine(34) in tRNA + S-adenosyl-L-methionine = 5-methylaminomethyl-2-thiouridine(34) in tRNA + S-adenosyl-L-homocysteine + H(+)</text>
        <dbReference type="Rhea" id="RHEA:19569"/>
        <dbReference type="Rhea" id="RHEA-COMP:10195"/>
        <dbReference type="Rhea" id="RHEA-COMP:10197"/>
        <dbReference type="ChEBI" id="CHEBI:15378"/>
        <dbReference type="ChEBI" id="CHEBI:57856"/>
        <dbReference type="ChEBI" id="CHEBI:59789"/>
        <dbReference type="ChEBI" id="CHEBI:74454"/>
        <dbReference type="ChEBI" id="CHEBI:74455"/>
        <dbReference type="EC" id="2.1.1.61"/>
    </reaction>
</comment>
<dbReference type="Gene3D" id="3.30.9.10">
    <property type="entry name" value="D-Amino Acid Oxidase, subunit A, domain 2"/>
    <property type="match status" value="1"/>
</dbReference>
<evidence type="ECO:0000256" key="8">
    <source>
        <dbReference type="ARBA" id="ARBA00023002"/>
    </source>
</evidence>
<protein>
    <recommendedName>
        <fullName evidence="10">tRNA 5-methylaminomethyl-2-thiouridine biosynthesis bifunctional protein MnmC</fullName>
        <shortName evidence="10">tRNA mnm(5)s(2)U biosynthesis bifunctional protein</shortName>
    </recommendedName>
    <domain>
        <recommendedName>
            <fullName evidence="10">tRNA (mnm(5)s(2)U34)-methyltransferase</fullName>
            <ecNumber evidence="10">2.1.1.61</ecNumber>
        </recommendedName>
    </domain>
    <domain>
        <recommendedName>
            <fullName evidence="10">FAD-dependent cmnm(5)s(2)U34 oxidoreductase</fullName>
            <ecNumber evidence="10">1.5.-.-</ecNumber>
        </recommendedName>
    </domain>
</protein>
<evidence type="ECO:0000256" key="9">
    <source>
        <dbReference type="ARBA" id="ARBA00023268"/>
    </source>
</evidence>
<dbReference type="Pfam" id="PF01266">
    <property type="entry name" value="DAO"/>
    <property type="match status" value="1"/>
</dbReference>
<dbReference type="EC" id="2.1.1.61" evidence="10"/>
<dbReference type="NCBIfam" id="NF002484">
    <property type="entry name" value="PRK01747.1-5"/>
    <property type="match status" value="1"/>
</dbReference>
<evidence type="ECO:0000259" key="11">
    <source>
        <dbReference type="Pfam" id="PF01266"/>
    </source>
</evidence>
<feature type="region of interest" description="tRNA (mnm(5)s(2)U34)-methyltransferase" evidence="10">
    <location>
        <begin position="1"/>
        <end position="245"/>
    </location>
</feature>
<evidence type="ECO:0000259" key="12">
    <source>
        <dbReference type="Pfam" id="PF05430"/>
    </source>
</evidence>
<dbReference type="InterPro" id="IPR006076">
    <property type="entry name" value="FAD-dep_OxRdtase"/>
</dbReference>
<evidence type="ECO:0000256" key="1">
    <source>
        <dbReference type="ARBA" id="ARBA00022490"/>
    </source>
</evidence>
<dbReference type="InterPro" id="IPR017610">
    <property type="entry name" value="tRNA_S-uridine_synth_MnmC_C"/>
</dbReference>
<reference evidence="13 14" key="1">
    <citation type="submission" date="2021-08" db="EMBL/GenBank/DDBJ databases">
        <title>Culture and genomic analysis of Symbiopectobacterium purcellii sp. nov. gen. nov., isolated from the leafhopper Empoasca decipiens.</title>
        <authorList>
            <person name="Nadal-Jimenez P."/>
            <person name="Siozios S."/>
            <person name="Halliday N."/>
            <person name="Camara M."/>
            <person name="Hurst G.D.D."/>
        </authorList>
    </citation>
    <scope>NUCLEOTIDE SEQUENCE [LARGE SCALE GENOMIC DNA]</scope>
    <source>
        <strain evidence="13 14">SyEd1</strain>
    </source>
</reference>
<dbReference type="PANTHER" id="PTHR13847">
    <property type="entry name" value="SARCOSINE DEHYDROGENASE-RELATED"/>
    <property type="match status" value="1"/>
</dbReference>
<keyword evidence="6 10" id="KW-0819">tRNA processing</keyword>
<keyword evidence="5 10" id="KW-0949">S-adenosyl-L-methionine</keyword>
<dbReference type="NCBIfam" id="NF033855">
    <property type="entry name" value="tRNA_MNMC2"/>
    <property type="match status" value="1"/>
</dbReference>
<dbReference type="EC" id="1.5.-.-" evidence="10"/>
<comment type="cofactor">
    <cofactor evidence="10">
        <name>FAD</name>
        <dbReference type="ChEBI" id="CHEBI:57692"/>
    </cofactor>
</comment>
<name>A0ABX9AIK0_9ENTR</name>
<comment type="similarity">
    <text evidence="10">In the N-terminal section; belongs to the methyltransferase superfamily. tRNA (mnm(5)s(2)U34)-methyltransferase family.</text>
</comment>
<dbReference type="HAMAP" id="MF_01102">
    <property type="entry name" value="MnmC"/>
    <property type="match status" value="1"/>
</dbReference>
<keyword evidence="1 10" id="KW-0963">Cytoplasm</keyword>
<evidence type="ECO:0000256" key="5">
    <source>
        <dbReference type="ARBA" id="ARBA00022691"/>
    </source>
</evidence>
<feature type="domain" description="MnmC-like methyltransferase" evidence="12">
    <location>
        <begin position="120"/>
        <end position="244"/>
    </location>
</feature>
<dbReference type="EMBL" id="CP081864">
    <property type="protein sequence ID" value="QZN94469.1"/>
    <property type="molecule type" value="Genomic_DNA"/>
</dbReference>
<dbReference type="Pfam" id="PF05430">
    <property type="entry name" value="Methyltransf_30"/>
    <property type="match status" value="1"/>
</dbReference>
<feature type="domain" description="FAD dependent oxidoreductase" evidence="11">
    <location>
        <begin position="267"/>
        <end position="638"/>
    </location>
</feature>
<dbReference type="InterPro" id="IPR047785">
    <property type="entry name" value="tRNA_MNMC2"/>
</dbReference>
<evidence type="ECO:0000256" key="10">
    <source>
        <dbReference type="HAMAP-Rule" id="MF_01102"/>
    </source>
</evidence>
<keyword evidence="4 10" id="KW-0808">Transferase</keyword>
<comment type="subcellular location">
    <subcellularLocation>
        <location evidence="10">Cytoplasm</location>
    </subcellularLocation>
</comment>
<dbReference type="SUPFAM" id="SSF51905">
    <property type="entry name" value="FAD/NAD(P)-binding domain"/>
    <property type="match status" value="1"/>
</dbReference>
<dbReference type="InterPro" id="IPR036188">
    <property type="entry name" value="FAD/NAD-bd_sf"/>
</dbReference>
<dbReference type="InterPro" id="IPR008471">
    <property type="entry name" value="MnmC-like_methylTransf"/>
</dbReference>
<dbReference type="InterPro" id="IPR023032">
    <property type="entry name" value="tRNA_MAMT_biosynth_bifunc_MnmC"/>
</dbReference>
<keyword evidence="9 10" id="KW-0511">Multifunctional enzyme</keyword>
<evidence type="ECO:0000256" key="7">
    <source>
        <dbReference type="ARBA" id="ARBA00022827"/>
    </source>
</evidence>
<dbReference type="Proteomes" id="UP000825886">
    <property type="component" value="Chromosome"/>
</dbReference>
<dbReference type="RefSeq" id="WP_222157591.1">
    <property type="nucleotide sequence ID" value="NZ_CP081864.1"/>
</dbReference>
<evidence type="ECO:0000256" key="4">
    <source>
        <dbReference type="ARBA" id="ARBA00022679"/>
    </source>
</evidence>
<evidence type="ECO:0000256" key="3">
    <source>
        <dbReference type="ARBA" id="ARBA00022630"/>
    </source>
</evidence>
<evidence type="ECO:0000313" key="13">
    <source>
        <dbReference type="EMBL" id="QZN94469.1"/>
    </source>
</evidence>
<dbReference type="Gene3D" id="3.50.50.60">
    <property type="entry name" value="FAD/NAD(P)-binding domain"/>
    <property type="match status" value="1"/>
</dbReference>
<accession>A0ABX9AIK0</accession>
<organism evidence="13 14">
    <name type="scientific">Symbiopectobacterium purcellii</name>
    <dbReference type="NCBI Taxonomy" id="2871826"/>
    <lineage>
        <taxon>Bacteria</taxon>
        <taxon>Pseudomonadati</taxon>
        <taxon>Pseudomonadota</taxon>
        <taxon>Gammaproteobacteria</taxon>
        <taxon>Enterobacterales</taxon>
        <taxon>Enterobacteriaceae</taxon>
    </lineage>
</organism>
<keyword evidence="3 10" id="KW-0285">Flavoprotein</keyword>
<evidence type="ECO:0000313" key="14">
    <source>
        <dbReference type="Proteomes" id="UP000825886"/>
    </source>
</evidence>
<keyword evidence="8 10" id="KW-0560">Oxidoreductase</keyword>
<keyword evidence="14" id="KW-1185">Reference proteome</keyword>